<evidence type="ECO:0000313" key="3">
    <source>
        <dbReference type="Proteomes" id="UP000199695"/>
    </source>
</evidence>
<gene>
    <name evidence="2" type="ORF">SAMN05444955_112125</name>
</gene>
<dbReference type="AlphaFoldDB" id="A0A1H8GYK9"/>
<feature type="transmembrane region" description="Helical" evidence="1">
    <location>
        <begin position="7"/>
        <end position="26"/>
    </location>
</feature>
<keyword evidence="1" id="KW-0472">Membrane</keyword>
<keyword evidence="1" id="KW-1133">Transmembrane helix</keyword>
<sequence length="147" mass="16800">MLKKKVLAAVVCGLMSSILLSVMFPLNFSEHDQVSKYSWESMRTSFFIYTMYFHGAILIYGLPVSLLVGWIVKRLHGFLKDIASFLLHVALSIPAMVYFYIFPPIIAGIFSITESLLLRVRIRGSEWIWSYAVFSITAILWGLLWGL</sequence>
<keyword evidence="3" id="KW-1185">Reference proteome</keyword>
<feature type="transmembrane region" description="Helical" evidence="1">
    <location>
        <begin position="127"/>
        <end position="146"/>
    </location>
</feature>
<dbReference type="Proteomes" id="UP000199695">
    <property type="component" value="Unassembled WGS sequence"/>
</dbReference>
<keyword evidence="1" id="KW-0812">Transmembrane</keyword>
<reference evidence="2 3" key="1">
    <citation type="submission" date="2016-10" db="EMBL/GenBank/DDBJ databases">
        <authorList>
            <person name="de Groot N.N."/>
        </authorList>
    </citation>
    <scope>NUCLEOTIDE SEQUENCE [LARGE SCALE GENOMIC DNA]</scope>
    <source>
        <strain evidence="2 3">DSM 46701</strain>
    </source>
</reference>
<dbReference type="OrthoDB" id="2609634at2"/>
<protein>
    <submittedName>
        <fullName evidence="2">Uncharacterized protein</fullName>
    </submittedName>
</protein>
<feature type="transmembrane region" description="Helical" evidence="1">
    <location>
        <begin position="46"/>
        <end position="72"/>
    </location>
</feature>
<accession>A0A1H8GYK9</accession>
<organism evidence="2 3">
    <name type="scientific">Lihuaxuella thermophila</name>
    <dbReference type="NCBI Taxonomy" id="1173111"/>
    <lineage>
        <taxon>Bacteria</taxon>
        <taxon>Bacillati</taxon>
        <taxon>Bacillota</taxon>
        <taxon>Bacilli</taxon>
        <taxon>Bacillales</taxon>
        <taxon>Thermoactinomycetaceae</taxon>
        <taxon>Lihuaxuella</taxon>
    </lineage>
</organism>
<evidence type="ECO:0000256" key="1">
    <source>
        <dbReference type="SAM" id="Phobius"/>
    </source>
</evidence>
<feature type="transmembrane region" description="Helical" evidence="1">
    <location>
        <begin position="84"/>
        <end position="107"/>
    </location>
</feature>
<dbReference type="EMBL" id="FOCQ01000012">
    <property type="protein sequence ID" value="SEN48839.1"/>
    <property type="molecule type" value="Genomic_DNA"/>
</dbReference>
<name>A0A1H8GYK9_9BACL</name>
<dbReference type="RefSeq" id="WP_089970462.1">
    <property type="nucleotide sequence ID" value="NZ_FOCQ01000012.1"/>
</dbReference>
<proteinExistence type="predicted"/>
<evidence type="ECO:0000313" key="2">
    <source>
        <dbReference type="EMBL" id="SEN48839.1"/>
    </source>
</evidence>